<protein>
    <submittedName>
        <fullName evidence="7">HTH-type transcriptional regulator CysL</fullName>
    </submittedName>
</protein>
<evidence type="ECO:0000313" key="8">
    <source>
        <dbReference type="Proteomes" id="UP000095349"/>
    </source>
</evidence>
<dbReference type="Gene3D" id="1.10.10.10">
    <property type="entry name" value="Winged helix-like DNA-binding domain superfamily/Winged helix DNA-binding domain"/>
    <property type="match status" value="1"/>
</dbReference>
<dbReference type="InterPro" id="IPR000847">
    <property type="entry name" value="LysR_HTH_N"/>
</dbReference>
<keyword evidence="3" id="KW-0238">DNA-binding</keyword>
<dbReference type="AlphaFoldDB" id="A0A1D8G8K2"/>
<dbReference type="Gene3D" id="3.40.190.290">
    <property type="match status" value="1"/>
</dbReference>
<proteinExistence type="inferred from homology"/>
<dbReference type="GO" id="GO:0003700">
    <property type="term" value="F:DNA-binding transcription factor activity"/>
    <property type="evidence" value="ECO:0007669"/>
    <property type="project" value="InterPro"/>
</dbReference>
<evidence type="ECO:0000256" key="2">
    <source>
        <dbReference type="ARBA" id="ARBA00023015"/>
    </source>
</evidence>
<dbReference type="STRING" id="285473.A4G23_04668"/>
<evidence type="ECO:0000256" key="3">
    <source>
        <dbReference type="ARBA" id="ARBA00023125"/>
    </source>
</evidence>
<dbReference type="InterPro" id="IPR036390">
    <property type="entry name" value="WH_DNA-bd_sf"/>
</dbReference>
<evidence type="ECO:0000256" key="4">
    <source>
        <dbReference type="ARBA" id="ARBA00023163"/>
    </source>
</evidence>
<dbReference type="SUPFAM" id="SSF53850">
    <property type="entry name" value="Periplasmic binding protein-like II"/>
    <property type="match status" value="1"/>
</dbReference>
<dbReference type="PATRIC" id="fig|285473.5.peg.4919"/>
<feature type="domain" description="HTH lysR-type" evidence="6">
    <location>
        <begin position="33"/>
        <end position="88"/>
    </location>
</feature>
<dbReference type="KEGG" id="srn:A4G23_04668"/>
<accession>A0A1D8G8K2</accession>
<dbReference type="GO" id="GO:0003677">
    <property type="term" value="F:DNA binding"/>
    <property type="evidence" value="ECO:0007669"/>
    <property type="project" value="UniProtKB-KW"/>
</dbReference>
<comment type="similarity">
    <text evidence="1">Belongs to the LysR transcriptional regulatory family.</text>
</comment>
<dbReference type="PANTHER" id="PTHR30346:SF29">
    <property type="entry name" value="LYSR SUBSTRATE-BINDING"/>
    <property type="match status" value="1"/>
</dbReference>
<dbReference type="Pfam" id="PF03466">
    <property type="entry name" value="LysR_substrate"/>
    <property type="match status" value="1"/>
</dbReference>
<dbReference type="PROSITE" id="PS50931">
    <property type="entry name" value="HTH_LYSR"/>
    <property type="match status" value="1"/>
</dbReference>
<reference evidence="7 8" key="1">
    <citation type="submission" date="2016-09" db="EMBL/GenBank/DDBJ databases">
        <title>Streptomyces rubrolavendulae MJM4426 Genome sequencing and assembly.</title>
        <authorList>
            <person name="Kim J.-G."/>
        </authorList>
    </citation>
    <scope>NUCLEOTIDE SEQUENCE [LARGE SCALE GENOMIC DNA]</scope>
    <source>
        <strain evidence="7 8">MJM4426</strain>
    </source>
</reference>
<keyword evidence="4" id="KW-0804">Transcription</keyword>
<dbReference type="InterPro" id="IPR005119">
    <property type="entry name" value="LysR_subst-bd"/>
</dbReference>
<evidence type="ECO:0000256" key="5">
    <source>
        <dbReference type="SAM" id="MobiDB-lite"/>
    </source>
</evidence>
<dbReference type="EMBL" id="CP017316">
    <property type="protein sequence ID" value="AOT61779.1"/>
    <property type="molecule type" value="Genomic_DNA"/>
</dbReference>
<organism evidence="7 8">
    <name type="scientific">Streptomyces rubrolavendulae</name>
    <dbReference type="NCBI Taxonomy" id="285473"/>
    <lineage>
        <taxon>Bacteria</taxon>
        <taxon>Bacillati</taxon>
        <taxon>Actinomycetota</taxon>
        <taxon>Actinomycetes</taxon>
        <taxon>Kitasatosporales</taxon>
        <taxon>Streptomycetaceae</taxon>
        <taxon>Streptomyces</taxon>
    </lineage>
</organism>
<dbReference type="Pfam" id="PF00126">
    <property type="entry name" value="HTH_1"/>
    <property type="match status" value="1"/>
</dbReference>
<keyword evidence="8" id="KW-1185">Reference proteome</keyword>
<name>A0A1D8G8K2_9ACTN</name>
<dbReference type="SUPFAM" id="SSF46785">
    <property type="entry name" value="Winged helix' DNA-binding domain"/>
    <property type="match status" value="1"/>
</dbReference>
<evidence type="ECO:0000259" key="6">
    <source>
        <dbReference type="PROSITE" id="PS50931"/>
    </source>
</evidence>
<sequence>MRGGGLTEGAAAVPPGAGSADGRRGRPARLGPMDAHLLRTFVTVTRLASFPAAARELGCSRDTVARHVATLERHLGLPLLTRRPVVPTVAGARLLEHAVPLLLRLDAAGAELARLAAAPDGELAVAAAPLAVGARLLAALPAATARVTLSVRPRDEIPAAVASGAAALGLVDGVTRAGDQDPLPLPGTETLTALRVAEAPLAVHLPATHPLAHRASLRLGELTGARWVDAPAAGLPLDHLRAAHGTYGFRPALRYDGTDLRTLTALAAAGQGLALLPATVPAAPAATAVPLVEPRLTHRVVLLHPGEPSAPAADLTARLTTG</sequence>
<evidence type="ECO:0000256" key="1">
    <source>
        <dbReference type="ARBA" id="ARBA00009437"/>
    </source>
</evidence>
<dbReference type="Proteomes" id="UP000095349">
    <property type="component" value="Chromosome"/>
</dbReference>
<feature type="compositionally biased region" description="Low complexity" evidence="5">
    <location>
        <begin position="9"/>
        <end position="20"/>
    </location>
</feature>
<dbReference type="InterPro" id="IPR036388">
    <property type="entry name" value="WH-like_DNA-bd_sf"/>
</dbReference>
<keyword evidence="2" id="KW-0805">Transcription regulation</keyword>
<feature type="region of interest" description="Disordered" evidence="5">
    <location>
        <begin position="1"/>
        <end position="29"/>
    </location>
</feature>
<evidence type="ECO:0000313" key="7">
    <source>
        <dbReference type="EMBL" id="AOT61779.1"/>
    </source>
</evidence>
<dbReference type="PANTHER" id="PTHR30346">
    <property type="entry name" value="TRANSCRIPTIONAL DUAL REGULATOR HCAR-RELATED"/>
    <property type="match status" value="1"/>
</dbReference>
<gene>
    <name evidence="7" type="primary">cysL_2</name>
    <name evidence="7" type="ORF">A4G23_04668</name>
</gene>
<dbReference type="GO" id="GO:0032993">
    <property type="term" value="C:protein-DNA complex"/>
    <property type="evidence" value="ECO:0007669"/>
    <property type="project" value="TreeGrafter"/>
</dbReference>